<evidence type="ECO:0000313" key="2">
    <source>
        <dbReference type="Proteomes" id="UP001206925"/>
    </source>
</evidence>
<dbReference type="AlphaFoldDB" id="A0AAD5D3A5"/>
<name>A0AAD5D3A5_AMBAR</name>
<proteinExistence type="predicted"/>
<accession>A0AAD5D3A5</accession>
<dbReference type="Proteomes" id="UP001206925">
    <property type="component" value="Unassembled WGS sequence"/>
</dbReference>
<keyword evidence="2" id="KW-1185">Reference proteome</keyword>
<dbReference type="EMBL" id="JAMZMK010005937">
    <property type="protein sequence ID" value="KAI7751281.1"/>
    <property type="molecule type" value="Genomic_DNA"/>
</dbReference>
<sequence length="135" mass="15134">MWNERYTQTLTSGMVLLKRFISHEDQALLVSSVNKLGIGTGGFYKHKNEDPLRPYMMCLNRNWEPGTGFKNPRRSDGSVLPPISASIEAVASNAVSYAQNHIKRLLGQFNMVWIPCIHTLHPLGLWEVLGLGRAA</sequence>
<comment type="caution">
    <text evidence="1">The sequence shown here is derived from an EMBL/GenBank/DDBJ whole genome shotgun (WGS) entry which is preliminary data.</text>
</comment>
<organism evidence="1 2">
    <name type="scientific">Ambrosia artemisiifolia</name>
    <name type="common">Common ragweed</name>
    <dbReference type="NCBI Taxonomy" id="4212"/>
    <lineage>
        <taxon>Eukaryota</taxon>
        <taxon>Viridiplantae</taxon>
        <taxon>Streptophyta</taxon>
        <taxon>Embryophyta</taxon>
        <taxon>Tracheophyta</taxon>
        <taxon>Spermatophyta</taxon>
        <taxon>Magnoliopsida</taxon>
        <taxon>eudicotyledons</taxon>
        <taxon>Gunneridae</taxon>
        <taxon>Pentapetalae</taxon>
        <taxon>asterids</taxon>
        <taxon>campanulids</taxon>
        <taxon>Asterales</taxon>
        <taxon>Asteraceae</taxon>
        <taxon>Asteroideae</taxon>
        <taxon>Heliantheae alliance</taxon>
        <taxon>Heliantheae</taxon>
        <taxon>Ambrosia</taxon>
    </lineage>
</organism>
<gene>
    <name evidence="1" type="ORF">M8C21_003873</name>
</gene>
<reference evidence="1" key="1">
    <citation type="submission" date="2022-06" db="EMBL/GenBank/DDBJ databases">
        <title>Uncovering the hologenomic basis of an extraordinary plant invasion.</title>
        <authorList>
            <person name="Bieker V.C."/>
            <person name="Martin M.D."/>
            <person name="Gilbert T."/>
            <person name="Hodgins K."/>
            <person name="Battlay P."/>
            <person name="Petersen B."/>
            <person name="Wilson J."/>
        </authorList>
    </citation>
    <scope>NUCLEOTIDE SEQUENCE</scope>
    <source>
        <strain evidence="1">AA19_3_7</strain>
        <tissue evidence="1">Leaf</tissue>
    </source>
</reference>
<evidence type="ECO:0000313" key="1">
    <source>
        <dbReference type="EMBL" id="KAI7751281.1"/>
    </source>
</evidence>
<protein>
    <submittedName>
        <fullName evidence="1">Uncharacterized protein</fullName>
    </submittedName>
</protein>